<dbReference type="EMBL" id="RHHN01000037">
    <property type="protein sequence ID" value="RNB54970.1"/>
    <property type="molecule type" value="Genomic_DNA"/>
</dbReference>
<keyword evidence="1" id="KW-0479">Metal-binding</keyword>
<dbReference type="Pfam" id="PF01546">
    <property type="entry name" value="Peptidase_M20"/>
    <property type="match status" value="1"/>
</dbReference>
<dbReference type="Pfam" id="PF07687">
    <property type="entry name" value="M20_dimer"/>
    <property type="match status" value="1"/>
</dbReference>
<dbReference type="GO" id="GO:0016805">
    <property type="term" value="F:dipeptidase activity"/>
    <property type="evidence" value="ECO:0007669"/>
    <property type="project" value="TreeGrafter"/>
</dbReference>
<dbReference type="SUPFAM" id="SSF53187">
    <property type="entry name" value="Zn-dependent exopeptidases"/>
    <property type="match status" value="1"/>
</dbReference>
<feature type="binding site" evidence="1">
    <location>
        <position position="171"/>
    </location>
    <ligand>
        <name>Mn(2+)</name>
        <dbReference type="ChEBI" id="CHEBI:29035"/>
        <label>2</label>
    </ligand>
</feature>
<dbReference type="InterPro" id="IPR036264">
    <property type="entry name" value="Bact_exopeptidase_dim_dom"/>
</dbReference>
<dbReference type="GO" id="GO:0046657">
    <property type="term" value="P:folic acid catabolic process"/>
    <property type="evidence" value="ECO:0007669"/>
    <property type="project" value="TreeGrafter"/>
</dbReference>
<keyword evidence="1" id="KW-0464">Manganese</keyword>
<dbReference type="NCBIfam" id="TIGR01891">
    <property type="entry name" value="amidohydrolases"/>
    <property type="match status" value="1"/>
</dbReference>
<evidence type="ECO:0000313" key="3">
    <source>
        <dbReference type="EMBL" id="GED25842.1"/>
    </source>
</evidence>
<dbReference type="GO" id="GO:0005737">
    <property type="term" value="C:cytoplasm"/>
    <property type="evidence" value="ECO:0007669"/>
    <property type="project" value="TreeGrafter"/>
</dbReference>
<dbReference type="AlphaFoldDB" id="A0A3M8AV03"/>
<dbReference type="Proteomes" id="UP000276178">
    <property type="component" value="Unassembled WGS sequence"/>
</dbReference>
<feature type="binding site" evidence="1">
    <location>
        <position position="195"/>
    </location>
    <ligand>
        <name>Mn(2+)</name>
        <dbReference type="ChEBI" id="CHEBI:29035"/>
        <label>2</label>
    </ligand>
</feature>
<dbReference type="PANTHER" id="PTHR30575:SF3">
    <property type="entry name" value="PEPTIDASE M20 DIMERISATION DOMAIN-CONTAINING PROTEIN"/>
    <property type="match status" value="1"/>
</dbReference>
<evidence type="ECO:0000259" key="2">
    <source>
        <dbReference type="Pfam" id="PF07687"/>
    </source>
</evidence>
<dbReference type="PIRSF" id="PIRSF005962">
    <property type="entry name" value="Pept_M20D_amidohydro"/>
    <property type="match status" value="1"/>
</dbReference>
<keyword evidence="6" id="KW-1185">Reference proteome</keyword>
<reference evidence="4 5" key="1">
    <citation type="submission" date="2018-10" db="EMBL/GenBank/DDBJ databases">
        <title>Phylogenomics of Brevibacillus.</title>
        <authorList>
            <person name="Dunlap C."/>
        </authorList>
    </citation>
    <scope>NUCLEOTIDE SEQUENCE [LARGE SCALE GENOMIC DNA]</scope>
    <source>
        <strain evidence="4 5">NRRL NRS 1219</strain>
    </source>
</reference>
<feature type="domain" description="Peptidase M20 dimerisation" evidence="2">
    <location>
        <begin position="221"/>
        <end position="309"/>
    </location>
</feature>
<proteinExistence type="predicted"/>
<dbReference type="OrthoDB" id="9776731at2"/>
<dbReference type="InterPro" id="IPR011650">
    <property type="entry name" value="Peptidase_M20_dimer"/>
</dbReference>
<dbReference type="Gene3D" id="3.40.630.10">
    <property type="entry name" value="Zn peptidases"/>
    <property type="match status" value="2"/>
</dbReference>
<organism evidence="4 5">
    <name type="scientific">Brevibacillus agri</name>
    <dbReference type="NCBI Taxonomy" id="51101"/>
    <lineage>
        <taxon>Bacteria</taxon>
        <taxon>Bacillati</taxon>
        <taxon>Bacillota</taxon>
        <taxon>Bacilli</taxon>
        <taxon>Bacillales</taxon>
        <taxon>Paenibacillaceae</taxon>
        <taxon>Brevibacillus</taxon>
    </lineage>
</organism>
<gene>
    <name evidence="3" type="ORF">BAG01nite_19440</name>
    <name evidence="4" type="ORF">EB820_12875</name>
</gene>
<dbReference type="RefSeq" id="WP_122952952.1">
    <property type="nucleotide sequence ID" value="NZ_BJOD01000016.1"/>
</dbReference>
<dbReference type="PANTHER" id="PTHR30575">
    <property type="entry name" value="PEPTIDASE M20"/>
    <property type="match status" value="1"/>
</dbReference>
<dbReference type="GO" id="GO:0046872">
    <property type="term" value="F:metal ion binding"/>
    <property type="evidence" value="ECO:0007669"/>
    <property type="project" value="UniProtKB-KW"/>
</dbReference>
<dbReference type="InterPro" id="IPR052030">
    <property type="entry name" value="Peptidase_M20/M20A_hydrolases"/>
</dbReference>
<feature type="binding site" evidence="1">
    <location>
        <position position="139"/>
    </location>
    <ligand>
        <name>Mn(2+)</name>
        <dbReference type="ChEBI" id="CHEBI:29035"/>
        <label>2</label>
    </ligand>
</feature>
<protein>
    <submittedName>
        <fullName evidence="4">Amidohydrolase</fullName>
    </submittedName>
    <submittedName>
        <fullName evidence="3">Peptidase M20</fullName>
    </submittedName>
</protein>
<dbReference type="GeneID" id="82813439"/>
<feature type="binding site" evidence="1">
    <location>
        <position position="137"/>
    </location>
    <ligand>
        <name>Mn(2+)</name>
        <dbReference type="ChEBI" id="CHEBI:29035"/>
        <label>2</label>
    </ligand>
</feature>
<dbReference type="SUPFAM" id="SSF55031">
    <property type="entry name" value="Bacterial exopeptidase dimerisation domain"/>
    <property type="match status" value="1"/>
</dbReference>
<keyword evidence="4" id="KW-0378">Hydrolase</keyword>
<feature type="binding site" evidence="1">
    <location>
        <position position="392"/>
    </location>
    <ligand>
        <name>Mn(2+)</name>
        <dbReference type="ChEBI" id="CHEBI:29035"/>
        <label>2</label>
    </ligand>
</feature>
<evidence type="ECO:0000313" key="5">
    <source>
        <dbReference type="Proteomes" id="UP000276178"/>
    </source>
</evidence>
<dbReference type="EMBL" id="BJOD01000016">
    <property type="protein sequence ID" value="GED25842.1"/>
    <property type="molecule type" value="Genomic_DNA"/>
</dbReference>
<dbReference type="InterPro" id="IPR017439">
    <property type="entry name" value="Amidohydrolase"/>
</dbReference>
<accession>A0A3M8AV03</accession>
<evidence type="ECO:0000256" key="1">
    <source>
        <dbReference type="PIRSR" id="PIRSR005962-1"/>
    </source>
</evidence>
<dbReference type="InterPro" id="IPR002933">
    <property type="entry name" value="Peptidase_M20"/>
</dbReference>
<name>A0A3M8AV03_9BACL</name>
<evidence type="ECO:0000313" key="6">
    <source>
        <dbReference type="Proteomes" id="UP000317180"/>
    </source>
</evidence>
<dbReference type="GO" id="GO:0071713">
    <property type="term" value="F:para-aminobenzoyl-glutamate hydrolase activity"/>
    <property type="evidence" value="ECO:0007669"/>
    <property type="project" value="TreeGrafter"/>
</dbReference>
<reference evidence="3 6" key="2">
    <citation type="submission" date="2019-06" db="EMBL/GenBank/DDBJ databases">
        <title>Whole genome shotgun sequence of Brevibacillus agri NBRC 15538.</title>
        <authorList>
            <person name="Hosoyama A."/>
            <person name="Uohara A."/>
            <person name="Ohji S."/>
            <person name="Ichikawa N."/>
        </authorList>
    </citation>
    <scope>NUCLEOTIDE SEQUENCE [LARGE SCALE GENOMIC DNA]</scope>
    <source>
        <strain evidence="3 6">NBRC 15538</strain>
    </source>
</reference>
<comment type="caution">
    <text evidence="4">The sequence shown here is derived from an EMBL/GenBank/DDBJ whole genome shotgun (WGS) entry which is preliminary data.</text>
</comment>
<comment type="cofactor">
    <cofactor evidence="1">
        <name>Mn(2+)</name>
        <dbReference type="ChEBI" id="CHEBI:29035"/>
    </cofactor>
    <text evidence="1">The Mn(2+) ion enhances activity.</text>
</comment>
<dbReference type="Proteomes" id="UP000317180">
    <property type="component" value="Unassembled WGS sequence"/>
</dbReference>
<sequence>MLDLVSLRRDFHMHPEVGFTEFRTASKVVEILTSLGYDVIYGQDAMDGDARRGLPSEAVLEAAYERALRDGANPAILEKMRGGYTAVIGVKKGNKPGPTVAFRFDMDALPVLESTDADHFPQANGFRSRYEGNMHACAHDGHTTIGLGVAEALAAGEFAGTLKLIFQPAEEGVRGAYSIVQKGLLDDVDYLFCHHLGVNVPLGEVHGGSYGFLATTKMLAHFYGVSSHAGASPEQGKNALLGAATALLNIHAIPRFSTGSTRVNVGVLEGGTAANIIPAYAKMVVETRSVSEEVNAEVEQRVRNIIAHSAAMHELDYKIEVIGGAIPINYDVEMAELALEEAKHVEGFSSFKMGEHNSMGSEDASFMIKRVQERGGKGTYMSIGTDLPAPHHHPKFDIQEEILPRSVKLLERIARRLLA</sequence>
<evidence type="ECO:0000313" key="4">
    <source>
        <dbReference type="EMBL" id="RNB54970.1"/>
    </source>
</evidence>